<dbReference type="SMART" id="SM00448">
    <property type="entry name" value="REC"/>
    <property type="match status" value="1"/>
</dbReference>
<gene>
    <name evidence="4" type="ORF">G9444_5976</name>
</gene>
<dbReference type="GO" id="GO:0006355">
    <property type="term" value="P:regulation of DNA-templated transcription"/>
    <property type="evidence" value="ECO:0007669"/>
    <property type="project" value="InterPro"/>
</dbReference>
<dbReference type="GO" id="GO:0000160">
    <property type="term" value="P:phosphorelay signal transduction system"/>
    <property type="evidence" value="ECO:0007669"/>
    <property type="project" value="InterPro"/>
</dbReference>
<dbReference type="Pfam" id="PF00072">
    <property type="entry name" value="Response_reg"/>
    <property type="match status" value="1"/>
</dbReference>
<dbReference type="InterPro" id="IPR016032">
    <property type="entry name" value="Sig_transdc_resp-reg_C-effctor"/>
</dbReference>
<dbReference type="SUPFAM" id="SSF46894">
    <property type="entry name" value="C-terminal effector domain of the bipartite response regulators"/>
    <property type="match status" value="1"/>
</dbReference>
<dbReference type="InterPro" id="IPR001789">
    <property type="entry name" value="Sig_transdc_resp-reg_receiver"/>
</dbReference>
<evidence type="ECO:0000313" key="4">
    <source>
        <dbReference type="EMBL" id="QIP43219.1"/>
    </source>
</evidence>
<dbReference type="PANTHER" id="PTHR43214">
    <property type="entry name" value="TWO-COMPONENT RESPONSE REGULATOR"/>
    <property type="match status" value="1"/>
</dbReference>
<dbReference type="InterPro" id="IPR011006">
    <property type="entry name" value="CheY-like_superfamily"/>
</dbReference>
<evidence type="ECO:0000313" key="5">
    <source>
        <dbReference type="Proteomes" id="UP000502345"/>
    </source>
</evidence>
<dbReference type="Gene3D" id="1.10.10.10">
    <property type="entry name" value="Winged helix-like DNA-binding domain superfamily/Winged helix DNA-binding domain"/>
    <property type="match status" value="1"/>
</dbReference>
<dbReference type="GO" id="GO:0003677">
    <property type="term" value="F:DNA binding"/>
    <property type="evidence" value="ECO:0007669"/>
    <property type="project" value="UniProtKB-KW"/>
</dbReference>
<organism evidence="4 5">
    <name type="scientific">Rhodococcus erythropolis</name>
    <name type="common">Arthrobacter picolinophilus</name>
    <dbReference type="NCBI Taxonomy" id="1833"/>
    <lineage>
        <taxon>Bacteria</taxon>
        <taxon>Bacillati</taxon>
        <taxon>Actinomycetota</taxon>
        <taxon>Actinomycetes</taxon>
        <taxon>Mycobacteriales</taxon>
        <taxon>Nocardiaceae</taxon>
        <taxon>Rhodococcus</taxon>
        <taxon>Rhodococcus erythropolis group</taxon>
    </lineage>
</organism>
<accession>A0A6G9D206</accession>
<dbReference type="InterPro" id="IPR000792">
    <property type="entry name" value="Tscrpt_reg_LuxR_C"/>
</dbReference>
<dbReference type="Proteomes" id="UP000502345">
    <property type="component" value="Chromosome"/>
</dbReference>
<protein>
    <submittedName>
        <fullName evidence="4">Transcriptional regulator</fullName>
    </submittedName>
</protein>
<evidence type="ECO:0000256" key="2">
    <source>
        <dbReference type="PROSITE-ProRule" id="PRU00169"/>
    </source>
</evidence>
<dbReference type="AlphaFoldDB" id="A0A6G9D206"/>
<name>A0A6G9D206_RHOER</name>
<proteinExistence type="predicted"/>
<dbReference type="Gene3D" id="3.40.50.2300">
    <property type="match status" value="1"/>
</dbReference>
<reference evidence="4 5" key="1">
    <citation type="submission" date="2020-03" db="EMBL/GenBank/DDBJ databases">
        <title>Screen low temperature-resistant strains for efficient degradation of petroleum hydrocarbons under the low temperature.</title>
        <authorList>
            <person name="Wang Y."/>
            <person name="Chen J."/>
        </authorList>
    </citation>
    <scope>NUCLEOTIDE SEQUENCE [LARGE SCALE GENOMIC DNA]</scope>
    <source>
        <strain evidence="4 5">KB1</strain>
    </source>
</reference>
<keyword evidence="1" id="KW-0238">DNA-binding</keyword>
<dbReference type="InterPro" id="IPR039420">
    <property type="entry name" value="WalR-like"/>
</dbReference>
<sequence length="219" mass="23168">METSQWVRRVLVVEDQPLMRALVGDTLTHAGFVVRTAGSAVEALTEFDGFDPDLLVTDIDLGVRPNGVDLANIVTVKAPHCAIVFLTNYPNASTAPGSAGVPPKSLFVDKAAVQSADQLIGVVEAALTETEPPTLGSDPDSALSSLTRSQLDLLRYISLGWSNSAIAAHRGSSIRGVEKLIARTLESLGLTHDSSTNPRVLAASIFIRHFGVPEVTDSV</sequence>
<dbReference type="SMART" id="SM00421">
    <property type="entry name" value="HTH_LUXR"/>
    <property type="match status" value="1"/>
</dbReference>
<dbReference type="InterPro" id="IPR036388">
    <property type="entry name" value="WH-like_DNA-bd_sf"/>
</dbReference>
<feature type="modified residue" description="4-aspartylphosphate" evidence="2">
    <location>
        <position position="58"/>
    </location>
</feature>
<dbReference type="PROSITE" id="PS50110">
    <property type="entry name" value="RESPONSE_REGULATORY"/>
    <property type="match status" value="1"/>
</dbReference>
<dbReference type="EMBL" id="CP050124">
    <property type="protein sequence ID" value="QIP43219.1"/>
    <property type="molecule type" value="Genomic_DNA"/>
</dbReference>
<feature type="domain" description="Response regulatory" evidence="3">
    <location>
        <begin position="9"/>
        <end position="117"/>
    </location>
</feature>
<evidence type="ECO:0000256" key="1">
    <source>
        <dbReference type="ARBA" id="ARBA00023125"/>
    </source>
</evidence>
<dbReference type="SUPFAM" id="SSF52172">
    <property type="entry name" value="CheY-like"/>
    <property type="match status" value="1"/>
</dbReference>
<evidence type="ECO:0000259" key="3">
    <source>
        <dbReference type="PROSITE" id="PS50110"/>
    </source>
</evidence>
<keyword evidence="2" id="KW-0597">Phosphoprotein</keyword>
<dbReference type="RefSeq" id="WP_166502804.1">
    <property type="nucleotide sequence ID" value="NZ_CP050124.1"/>
</dbReference>